<keyword evidence="2" id="KW-1185">Reference proteome</keyword>
<sequence length="69" mass="8015">MDVLTLRKYKRINKISKIKAKQTREELVSAVTRHFSTIPVKEIEVVTTFLYSVQNKGTRFAPLIVFSNM</sequence>
<gene>
    <name evidence="1" type="ORF">BC936DRAFT_148986</name>
</gene>
<evidence type="ECO:0000313" key="2">
    <source>
        <dbReference type="Proteomes" id="UP000268093"/>
    </source>
</evidence>
<protein>
    <submittedName>
        <fullName evidence="1">Uncharacterized protein</fullName>
    </submittedName>
</protein>
<organism evidence="1 2">
    <name type="scientific">Jimgerdemannia flammicorona</name>
    <dbReference type="NCBI Taxonomy" id="994334"/>
    <lineage>
        <taxon>Eukaryota</taxon>
        <taxon>Fungi</taxon>
        <taxon>Fungi incertae sedis</taxon>
        <taxon>Mucoromycota</taxon>
        <taxon>Mucoromycotina</taxon>
        <taxon>Endogonomycetes</taxon>
        <taxon>Endogonales</taxon>
        <taxon>Endogonaceae</taxon>
        <taxon>Jimgerdemannia</taxon>
    </lineage>
</organism>
<dbReference type="OrthoDB" id="514248at2759"/>
<dbReference type="GO" id="GO:0005634">
    <property type="term" value="C:nucleus"/>
    <property type="evidence" value="ECO:0007669"/>
    <property type="project" value="UniProtKB-SubCell"/>
</dbReference>
<dbReference type="Gene3D" id="6.10.160.20">
    <property type="match status" value="1"/>
</dbReference>
<name>A0A433D1U8_9FUNG</name>
<dbReference type="InterPro" id="IPR038291">
    <property type="entry name" value="SAP30_C_sf"/>
</dbReference>
<evidence type="ECO:0000313" key="1">
    <source>
        <dbReference type="EMBL" id="RUP44812.1"/>
    </source>
</evidence>
<dbReference type="InterPro" id="IPR025718">
    <property type="entry name" value="SAP30_Sin3-bd"/>
</dbReference>
<dbReference type="EMBL" id="RBNI01008304">
    <property type="protein sequence ID" value="RUP44812.1"/>
    <property type="molecule type" value="Genomic_DNA"/>
</dbReference>
<dbReference type="Proteomes" id="UP000268093">
    <property type="component" value="Unassembled WGS sequence"/>
</dbReference>
<reference evidence="1 2" key="1">
    <citation type="journal article" date="2018" name="New Phytol.">
        <title>Phylogenomics of Endogonaceae and evolution of mycorrhizas within Mucoromycota.</title>
        <authorList>
            <person name="Chang Y."/>
            <person name="Desiro A."/>
            <person name="Na H."/>
            <person name="Sandor L."/>
            <person name="Lipzen A."/>
            <person name="Clum A."/>
            <person name="Barry K."/>
            <person name="Grigoriev I.V."/>
            <person name="Martin F.M."/>
            <person name="Stajich J.E."/>
            <person name="Smith M.E."/>
            <person name="Bonito G."/>
            <person name="Spatafora J.W."/>
        </authorList>
    </citation>
    <scope>NUCLEOTIDE SEQUENCE [LARGE SCALE GENOMIC DNA]</scope>
    <source>
        <strain evidence="1 2">GMNB39</strain>
    </source>
</reference>
<dbReference type="InterPro" id="IPR024145">
    <property type="entry name" value="His_deAcase_SAP30/SAP30L"/>
</dbReference>
<comment type="caution">
    <text evidence="1">The sequence shown here is derived from an EMBL/GenBank/DDBJ whole genome shotgun (WGS) entry which is preliminary data.</text>
</comment>
<accession>A0A433D1U8</accession>
<dbReference type="Pfam" id="PF13867">
    <property type="entry name" value="SAP30_Sin3_bdg"/>
    <property type="match status" value="1"/>
</dbReference>
<proteinExistence type="predicted"/>
<dbReference type="PANTHER" id="PTHR13286">
    <property type="entry name" value="SAP30"/>
    <property type="match status" value="1"/>
</dbReference>